<feature type="non-terminal residue" evidence="2">
    <location>
        <position position="1"/>
    </location>
</feature>
<evidence type="ECO:0000313" key="3">
    <source>
        <dbReference type="Proteomes" id="UP000649617"/>
    </source>
</evidence>
<dbReference type="AlphaFoldDB" id="A0A812X3A4"/>
<protein>
    <submittedName>
        <fullName evidence="2">Uncharacterized protein</fullName>
    </submittedName>
</protein>
<name>A0A812X3A4_SYMPI</name>
<keyword evidence="1" id="KW-1133">Transmembrane helix</keyword>
<organism evidence="2 3">
    <name type="scientific">Symbiodinium pilosum</name>
    <name type="common">Dinoflagellate</name>
    <dbReference type="NCBI Taxonomy" id="2952"/>
    <lineage>
        <taxon>Eukaryota</taxon>
        <taxon>Sar</taxon>
        <taxon>Alveolata</taxon>
        <taxon>Dinophyceae</taxon>
        <taxon>Suessiales</taxon>
        <taxon>Symbiodiniaceae</taxon>
        <taxon>Symbiodinium</taxon>
    </lineage>
</organism>
<evidence type="ECO:0000313" key="2">
    <source>
        <dbReference type="EMBL" id="CAE7715394.1"/>
    </source>
</evidence>
<keyword evidence="1" id="KW-0472">Membrane</keyword>
<keyword evidence="3" id="KW-1185">Reference proteome</keyword>
<comment type="caution">
    <text evidence="2">The sequence shown here is derived from an EMBL/GenBank/DDBJ whole genome shotgun (WGS) entry which is preliminary data.</text>
</comment>
<evidence type="ECO:0000256" key="1">
    <source>
        <dbReference type="SAM" id="Phobius"/>
    </source>
</evidence>
<keyword evidence="1" id="KW-0812">Transmembrane</keyword>
<feature type="transmembrane region" description="Helical" evidence="1">
    <location>
        <begin position="6"/>
        <end position="22"/>
    </location>
</feature>
<sequence>IRSNDFGWIGVAVSSYVMNIFLRLGWIRFVLFKAMRATCGLSMASRLFGVSSWVKLHDEVKVHAGYFRFIIIVALVTARAIAYGFLPFNHPQTPGFGLSASCAICGLLLTEILEDWTVLQQVLPESPVTVEMLTEHVSYMHPRSLATFEWRI</sequence>
<proteinExistence type="predicted"/>
<gene>
    <name evidence="2" type="ORF">SPIL2461_LOCUS20314</name>
</gene>
<feature type="transmembrane region" description="Helical" evidence="1">
    <location>
        <begin position="66"/>
        <end position="86"/>
    </location>
</feature>
<dbReference type="EMBL" id="CAJNIZ010045282">
    <property type="protein sequence ID" value="CAE7715394.1"/>
    <property type="molecule type" value="Genomic_DNA"/>
</dbReference>
<reference evidence="2" key="1">
    <citation type="submission" date="2021-02" db="EMBL/GenBank/DDBJ databases">
        <authorList>
            <person name="Dougan E. K."/>
            <person name="Rhodes N."/>
            <person name="Thang M."/>
            <person name="Chan C."/>
        </authorList>
    </citation>
    <scope>NUCLEOTIDE SEQUENCE</scope>
</reference>
<dbReference type="OrthoDB" id="416472at2759"/>
<accession>A0A812X3A4</accession>
<feature type="non-terminal residue" evidence="2">
    <location>
        <position position="152"/>
    </location>
</feature>
<dbReference type="Proteomes" id="UP000649617">
    <property type="component" value="Unassembled WGS sequence"/>
</dbReference>